<accession>A0A067H8V4</accession>
<evidence type="ECO:0000256" key="1">
    <source>
        <dbReference type="SAM" id="MobiDB-lite"/>
    </source>
</evidence>
<dbReference type="PANTHER" id="PTHR33676">
    <property type="entry name" value="COLD REGULATED PROTEIN 27"/>
    <property type="match status" value="1"/>
</dbReference>
<evidence type="ECO:0000313" key="2">
    <source>
        <dbReference type="EMBL" id="KDO84157.1"/>
    </source>
</evidence>
<dbReference type="PaxDb" id="2711-XP_006473319.1"/>
<dbReference type="EMBL" id="KK784874">
    <property type="protein sequence ID" value="KDO84157.1"/>
    <property type="molecule type" value="Genomic_DNA"/>
</dbReference>
<dbReference type="STRING" id="2711.A0A067H8V4"/>
<dbReference type="AlphaFoldDB" id="A0A067H8V4"/>
<dbReference type="GO" id="GO:0009409">
    <property type="term" value="P:response to cold"/>
    <property type="evidence" value="ECO:0007669"/>
    <property type="project" value="InterPro"/>
</dbReference>
<organism evidence="2 3">
    <name type="scientific">Citrus sinensis</name>
    <name type="common">Sweet orange</name>
    <name type="synonym">Citrus aurantium var. sinensis</name>
    <dbReference type="NCBI Taxonomy" id="2711"/>
    <lineage>
        <taxon>Eukaryota</taxon>
        <taxon>Viridiplantae</taxon>
        <taxon>Streptophyta</taxon>
        <taxon>Embryophyta</taxon>
        <taxon>Tracheophyta</taxon>
        <taxon>Spermatophyta</taxon>
        <taxon>Magnoliopsida</taxon>
        <taxon>eudicotyledons</taxon>
        <taxon>Gunneridae</taxon>
        <taxon>Pentapetalae</taxon>
        <taxon>rosids</taxon>
        <taxon>malvids</taxon>
        <taxon>Sapindales</taxon>
        <taxon>Rutaceae</taxon>
        <taxon>Aurantioideae</taxon>
        <taxon>Citrus</taxon>
    </lineage>
</organism>
<feature type="region of interest" description="Disordered" evidence="1">
    <location>
        <begin position="1"/>
        <end position="32"/>
    </location>
</feature>
<name>A0A067H8V4_CITSI</name>
<protein>
    <submittedName>
        <fullName evidence="2">Uncharacterized protein</fullName>
    </submittedName>
</protein>
<feature type="compositionally biased region" description="Polar residues" evidence="1">
    <location>
        <begin position="223"/>
        <end position="233"/>
    </location>
</feature>
<feature type="compositionally biased region" description="Basic and acidic residues" evidence="1">
    <location>
        <begin position="207"/>
        <end position="221"/>
    </location>
</feature>
<feature type="compositionally biased region" description="Polar residues" evidence="1">
    <location>
        <begin position="7"/>
        <end position="18"/>
    </location>
</feature>
<feature type="compositionally biased region" description="Basic and acidic residues" evidence="1">
    <location>
        <begin position="23"/>
        <end position="32"/>
    </location>
</feature>
<proteinExistence type="predicted"/>
<dbReference type="Proteomes" id="UP000027120">
    <property type="component" value="Unassembled WGS sequence"/>
</dbReference>
<dbReference type="eggNOG" id="ENOG502S18J">
    <property type="taxonomic scope" value="Eukaryota"/>
</dbReference>
<sequence length="244" mass="27303">MDGLGRNENQTTPRTSDQLGPDKSGDKEPWSLDSRVTEWTDEKHSLYLKSMEASFVNQLYSAADIPARSDVTSSRKMHCATSGQFKILRRGCWQKLYLERPEFQPNRTCNSHGLSANPWIRHFKSECKPKTFASPYPPGIAGSKIVINISGKKAVSYEAATRSEHLDASHLCRHDLSGSSAEVSDQNFIDEESKGEKASCTCSSKKMKTEKPDASSHDDQVVPRQQSKRTMTENCPEKCVFPAR</sequence>
<dbReference type="PANTHER" id="PTHR33676:SF3">
    <property type="entry name" value="COLD-REGULATED PROTEIN 27"/>
    <property type="match status" value="1"/>
</dbReference>
<feature type="region of interest" description="Disordered" evidence="1">
    <location>
        <begin position="198"/>
        <end position="244"/>
    </location>
</feature>
<dbReference type="InterPro" id="IPR044678">
    <property type="entry name" value="COR27/28"/>
</dbReference>
<dbReference type="GO" id="GO:0042752">
    <property type="term" value="P:regulation of circadian rhythm"/>
    <property type="evidence" value="ECO:0007669"/>
    <property type="project" value="InterPro"/>
</dbReference>
<keyword evidence="3" id="KW-1185">Reference proteome</keyword>
<evidence type="ECO:0000313" key="3">
    <source>
        <dbReference type="Proteomes" id="UP000027120"/>
    </source>
</evidence>
<reference evidence="2 3" key="1">
    <citation type="submission" date="2014-04" db="EMBL/GenBank/DDBJ databases">
        <authorList>
            <consortium name="International Citrus Genome Consortium"/>
            <person name="Gmitter F."/>
            <person name="Chen C."/>
            <person name="Farmerie W."/>
            <person name="Harkins T."/>
            <person name="Desany B."/>
            <person name="Mohiuddin M."/>
            <person name="Kodira C."/>
            <person name="Borodovsky M."/>
            <person name="Lomsadze A."/>
            <person name="Burns P."/>
            <person name="Jenkins J."/>
            <person name="Prochnik S."/>
            <person name="Shu S."/>
            <person name="Chapman J."/>
            <person name="Pitluck S."/>
            <person name="Schmutz J."/>
            <person name="Rokhsar D."/>
        </authorList>
    </citation>
    <scope>NUCLEOTIDE SEQUENCE</scope>
</reference>
<gene>
    <name evidence="2" type="ORF">CISIN_1g026015mg</name>
</gene>